<reference evidence="2" key="3">
    <citation type="submission" date="2019-01" db="EMBL/GenBank/DDBJ databases">
        <authorList>
            <person name="Zhang L."/>
        </authorList>
    </citation>
    <scope>NUCLEOTIDE SEQUENCE</scope>
    <source>
        <strain evidence="2">11K1</strain>
    </source>
</reference>
<keyword evidence="1" id="KW-1133">Transmembrane helix</keyword>
<dbReference type="Proteomes" id="UP000296468">
    <property type="component" value="Chromosome"/>
</dbReference>
<reference evidence="3 5" key="1">
    <citation type="journal article" date="2012" name="Appl. Soil Ecol.">
        <title>Isolation and characterization of new plant growth-promoting bacterial endophytes.</title>
        <authorList>
            <person name="Rashid S."/>
            <person name="Charles T.C."/>
            <person name="Glick B.R."/>
        </authorList>
    </citation>
    <scope>NUCLEOTIDE SEQUENCE [LARGE SCALE GENOMIC DNA]</scope>
    <source>
        <strain evidence="3 5">YsS1</strain>
    </source>
</reference>
<gene>
    <name evidence="2" type="ORF">EPZ47_24900</name>
    <name evidence="3" type="ORF">QCD61_23190</name>
</gene>
<evidence type="ECO:0000313" key="5">
    <source>
        <dbReference type="Proteomes" id="UP001227386"/>
    </source>
</evidence>
<dbReference type="EMBL" id="CP035088">
    <property type="protein sequence ID" value="QBZ91802.1"/>
    <property type="molecule type" value="Genomic_DNA"/>
</dbReference>
<dbReference type="KEGG" id="pvk:EPZ47_24900"/>
<proteinExistence type="predicted"/>
<dbReference type="RefSeq" id="WP_135847151.1">
    <property type="nucleotide sequence ID" value="NZ_CP035088.1"/>
</dbReference>
<reference evidence="3" key="4">
    <citation type="submission" date="2023-04" db="EMBL/GenBank/DDBJ databases">
        <authorList>
            <person name="Charles T.C."/>
            <person name="Cheng J."/>
            <person name="Lynch M."/>
            <person name="Van Dyk A."/>
        </authorList>
    </citation>
    <scope>NUCLEOTIDE SEQUENCE</scope>
    <source>
        <strain evidence="3">YsS1</strain>
    </source>
</reference>
<dbReference type="OrthoDB" id="9102337at2"/>
<evidence type="ECO:0000256" key="1">
    <source>
        <dbReference type="SAM" id="Phobius"/>
    </source>
</evidence>
<feature type="transmembrane region" description="Helical" evidence="1">
    <location>
        <begin position="110"/>
        <end position="130"/>
    </location>
</feature>
<evidence type="ECO:0000313" key="3">
    <source>
        <dbReference type="EMBL" id="WGO92569.1"/>
    </source>
</evidence>
<dbReference type="EMBL" id="CP123771">
    <property type="protein sequence ID" value="WGO92569.1"/>
    <property type="molecule type" value="Genomic_DNA"/>
</dbReference>
<sequence>MANDTPSNIGKILLGLLFALIGIVLLGIAVNLTLDRREFLARAQTAEGTVSHLNAGGSHPEIAFTTGTGEKISYPQGGIIFGYRQGQTVRVHYLPERPVGSAIVDDPGALWGPAGLLGCLGLMFTLAGLAKVIRQRGHGAVHSHKGF</sequence>
<keyword evidence="1" id="KW-0472">Membrane</keyword>
<keyword evidence="5" id="KW-1185">Reference proteome</keyword>
<reference evidence="2 4" key="2">
    <citation type="journal article" date="2019" name="Front. Microbiol.">
        <title>In silico and Genetic Analyses of Cyclic Lipopeptide Synthetic Gene Clusters in Pseudomonas sp. 11K1.</title>
        <authorList>
            <person name="Zhao H."/>
            <person name="Liu Y.P."/>
            <person name="Zhang L.Q."/>
        </authorList>
    </citation>
    <scope>NUCLEOTIDE SEQUENCE [LARGE SCALE GENOMIC DNA]</scope>
    <source>
        <strain evidence="2 4">11K1</strain>
    </source>
</reference>
<evidence type="ECO:0000313" key="2">
    <source>
        <dbReference type="EMBL" id="QBZ91802.1"/>
    </source>
</evidence>
<name>A0A4P7PMN5_9PSED</name>
<feature type="transmembrane region" description="Helical" evidence="1">
    <location>
        <begin position="12"/>
        <end position="34"/>
    </location>
</feature>
<dbReference type="AlphaFoldDB" id="A0A4P7PMN5"/>
<evidence type="ECO:0000313" key="4">
    <source>
        <dbReference type="Proteomes" id="UP000296468"/>
    </source>
</evidence>
<protein>
    <submittedName>
        <fullName evidence="2">DUF3592 domain-containing protein</fullName>
    </submittedName>
</protein>
<accession>A0A4P7PMN5</accession>
<dbReference type="Proteomes" id="UP001227386">
    <property type="component" value="Chromosome"/>
</dbReference>
<organism evidence="2 4">
    <name type="scientific">Pseudomonas viciae</name>
    <dbReference type="NCBI Taxonomy" id="2505979"/>
    <lineage>
        <taxon>Bacteria</taxon>
        <taxon>Pseudomonadati</taxon>
        <taxon>Pseudomonadota</taxon>
        <taxon>Gammaproteobacteria</taxon>
        <taxon>Pseudomonadales</taxon>
        <taxon>Pseudomonadaceae</taxon>
        <taxon>Pseudomonas</taxon>
    </lineage>
</organism>
<keyword evidence="1" id="KW-0812">Transmembrane</keyword>